<organism evidence="3 4">
    <name type="scientific">Pseudomonas triclosanedens</name>
    <dbReference type="NCBI Taxonomy" id="2961893"/>
    <lineage>
        <taxon>Bacteria</taxon>
        <taxon>Pseudomonadati</taxon>
        <taxon>Pseudomonadota</taxon>
        <taxon>Gammaproteobacteria</taxon>
        <taxon>Pseudomonadales</taxon>
        <taxon>Pseudomonadaceae</taxon>
        <taxon>Pseudomonas</taxon>
    </lineage>
</organism>
<dbReference type="InterPro" id="IPR000326">
    <property type="entry name" value="PAP2/HPO"/>
</dbReference>
<dbReference type="InterPro" id="IPR036938">
    <property type="entry name" value="PAP2/HPO_sf"/>
</dbReference>
<feature type="transmembrane region" description="Helical" evidence="1">
    <location>
        <begin position="115"/>
        <end position="132"/>
    </location>
</feature>
<feature type="transmembrane region" description="Helical" evidence="1">
    <location>
        <begin position="65"/>
        <end position="87"/>
    </location>
</feature>
<evidence type="ECO:0000313" key="3">
    <source>
        <dbReference type="EMBL" id="WAI47704.1"/>
    </source>
</evidence>
<evidence type="ECO:0000259" key="2">
    <source>
        <dbReference type="Pfam" id="PF01569"/>
    </source>
</evidence>
<dbReference type="SUPFAM" id="SSF48317">
    <property type="entry name" value="Acid phosphatase/Vanadium-dependent haloperoxidase"/>
    <property type="match status" value="1"/>
</dbReference>
<feature type="transmembrane region" description="Helical" evidence="1">
    <location>
        <begin position="172"/>
        <end position="190"/>
    </location>
</feature>
<feature type="transmembrane region" description="Helical" evidence="1">
    <location>
        <begin position="227"/>
        <end position="246"/>
    </location>
</feature>
<reference evidence="3" key="1">
    <citation type="submission" date="2022-11" db="EMBL/GenBank/DDBJ databases">
        <title>Pseudomonas triclosanedens sp. nov., a triclosan degrader isolated from activated sludge.</title>
        <authorList>
            <person name="Yin Y."/>
            <person name="Lu Z."/>
        </authorList>
    </citation>
    <scope>NUCLEOTIDE SEQUENCE</scope>
    <source>
        <strain evidence="3">ZM23</strain>
    </source>
</reference>
<sequence length="280" mass="31666">MSSASRFYLINVGVPVLLAVLLFCMFDLTNLDVLISNQFYDPVTHNFVLQHDHLFEKLTHKLPRIIPDTTGELAVIGMLLSLIWPLLPKGRFSAWLERVRVAPSLRWLAAHRRDFIFVVVAFAITTGMVHYFKSHTSVWCPVETTLYGGIHEKREWFENFSLLHEAGEGRCWPGGHASSGFTVLALYFVARRYRWRHARALFAAVMVLGLVYGTTRVPQGWHFVSHTFWSGIIVWLTMLGTALAFYGRERLSQPALGARQRQADGLGAAVLESVPVVSGR</sequence>
<keyword evidence="4" id="KW-1185">Reference proteome</keyword>
<keyword evidence="1" id="KW-1133">Transmembrane helix</keyword>
<proteinExistence type="predicted"/>
<evidence type="ECO:0000313" key="4">
    <source>
        <dbReference type="Proteomes" id="UP001163624"/>
    </source>
</evidence>
<dbReference type="EMBL" id="CP113432">
    <property type="protein sequence ID" value="WAI47704.1"/>
    <property type="molecule type" value="Genomic_DNA"/>
</dbReference>
<evidence type="ECO:0000256" key="1">
    <source>
        <dbReference type="SAM" id="Phobius"/>
    </source>
</evidence>
<keyword evidence="1" id="KW-0472">Membrane</keyword>
<feature type="domain" description="Phosphatidic acid phosphatase type 2/haloperoxidase" evidence="2">
    <location>
        <begin position="117"/>
        <end position="246"/>
    </location>
</feature>
<name>A0ABY6ZS03_9PSED</name>
<dbReference type="RefSeq" id="WP_254475580.1">
    <property type="nucleotide sequence ID" value="NZ_CP113432.1"/>
</dbReference>
<keyword evidence="1" id="KW-0812">Transmembrane</keyword>
<dbReference type="Proteomes" id="UP001163624">
    <property type="component" value="Chromosome"/>
</dbReference>
<protein>
    <submittedName>
        <fullName evidence="3">Phosphatase PAP2 family protein</fullName>
    </submittedName>
</protein>
<feature type="transmembrane region" description="Helical" evidence="1">
    <location>
        <begin position="7"/>
        <end position="28"/>
    </location>
</feature>
<dbReference type="CDD" id="cd03396">
    <property type="entry name" value="PAP2_like_6"/>
    <property type="match status" value="1"/>
</dbReference>
<dbReference type="Pfam" id="PF01569">
    <property type="entry name" value="PAP2"/>
    <property type="match status" value="1"/>
</dbReference>
<gene>
    <name evidence="3" type="ORF">OU419_18205</name>
</gene>
<feature type="transmembrane region" description="Helical" evidence="1">
    <location>
        <begin position="197"/>
        <end position="215"/>
    </location>
</feature>
<accession>A0ABY6ZS03</accession>